<sequence length="298" mass="33554">MKDYEAEVRATASHKVKEFCENLSADCWENVIISQILPCIKELVSDANQHVKSALASVIMGLSPILGKDNTIEHLLLLFLAQLKDECPEVQLNIISNLDCVKGNWHLTAVESLLPPIVELADDAKWWVQLTIIEYMPLLAEQLGVEFFDEKLNSLCMAWLVDHVYAIREAATSNLKKLVEKFGKEWDHVMIIPKVLAMSRDPNYLYDMTMLFCINVLSEVCGQDITTKHMLPTVLHMAGDRVANVCFNVAKSLQKIGPILDNSTLQSEVKPILEKLTQDQDVDIKYFAQEALTVLSLA</sequence>
<dbReference type="PANTHER" id="PTHR10648:SF2">
    <property type="entry name" value="SERINE_THREONINE-PROTEIN PHOSPHATASE 2A 65 KDA REGULATORY SUBUNIT A ALPHA ISOFORM"/>
    <property type="match status" value="1"/>
</dbReference>
<dbReference type="InterPro" id="IPR051023">
    <property type="entry name" value="PP2A_Regulatory_Subunit_A"/>
</dbReference>
<evidence type="ECO:0000313" key="6">
    <source>
        <dbReference type="Proteomes" id="UP001266305"/>
    </source>
</evidence>
<dbReference type="EMBL" id="JASSZA010000021">
    <property type="protein sequence ID" value="KAK2084903.1"/>
    <property type="molecule type" value="Genomic_DNA"/>
</dbReference>
<keyword evidence="1" id="KW-0677">Repeat</keyword>
<evidence type="ECO:0000256" key="2">
    <source>
        <dbReference type="ARBA" id="ARBA00038332"/>
    </source>
</evidence>
<dbReference type="Gene3D" id="1.25.10.10">
    <property type="entry name" value="Leucine-rich Repeat Variant"/>
    <property type="match status" value="1"/>
</dbReference>
<evidence type="ECO:0000256" key="3">
    <source>
        <dbReference type="PROSITE-ProRule" id="PRU00103"/>
    </source>
</evidence>
<gene>
    <name evidence="5" type="ORF">P7K49_036203</name>
</gene>
<feature type="domain" description="Phosphatase PP2A regulatory subunit A/Splicing factor 3B subunit 1-like HEAT repeat" evidence="4">
    <location>
        <begin position="1"/>
        <end position="67"/>
    </location>
</feature>
<feature type="repeat" description="HEAT" evidence="3">
    <location>
        <begin position="113"/>
        <end position="151"/>
    </location>
</feature>
<accession>A0ABQ9TJH7</accession>
<comment type="similarity">
    <text evidence="2">Belongs to the phosphatase 2A regulatory subunit A family.</text>
</comment>
<reference evidence="5 6" key="1">
    <citation type="submission" date="2023-05" db="EMBL/GenBank/DDBJ databases">
        <title>B98-5 Cell Line De Novo Hybrid Assembly: An Optical Mapping Approach.</title>
        <authorList>
            <person name="Kananen K."/>
            <person name="Auerbach J.A."/>
            <person name="Kautto E."/>
            <person name="Blachly J.S."/>
        </authorList>
    </citation>
    <scope>NUCLEOTIDE SEQUENCE [LARGE SCALE GENOMIC DNA]</scope>
    <source>
        <strain evidence="5">B95-8</strain>
        <tissue evidence="5">Cell line</tissue>
    </source>
</reference>
<dbReference type="Proteomes" id="UP001266305">
    <property type="component" value="Unassembled WGS sequence"/>
</dbReference>
<feature type="repeat" description="HEAT" evidence="3">
    <location>
        <begin position="269"/>
        <end position="298"/>
    </location>
</feature>
<protein>
    <recommendedName>
        <fullName evidence="4">Phosphatase PP2A regulatory subunit A/Splicing factor 3B subunit 1-like HEAT repeat domain-containing protein</fullName>
    </recommendedName>
</protein>
<comment type="caution">
    <text evidence="5">The sequence shown here is derived from an EMBL/GenBank/DDBJ whole genome shotgun (WGS) entry which is preliminary data.</text>
</comment>
<dbReference type="Pfam" id="PF22646">
    <property type="entry name" value="PPP2R1A-like_HEAT"/>
    <property type="match status" value="1"/>
</dbReference>
<dbReference type="InterPro" id="IPR011989">
    <property type="entry name" value="ARM-like"/>
</dbReference>
<organism evidence="5 6">
    <name type="scientific">Saguinus oedipus</name>
    <name type="common">Cotton-top tamarin</name>
    <name type="synonym">Oedipomidas oedipus</name>
    <dbReference type="NCBI Taxonomy" id="9490"/>
    <lineage>
        <taxon>Eukaryota</taxon>
        <taxon>Metazoa</taxon>
        <taxon>Chordata</taxon>
        <taxon>Craniata</taxon>
        <taxon>Vertebrata</taxon>
        <taxon>Euteleostomi</taxon>
        <taxon>Mammalia</taxon>
        <taxon>Eutheria</taxon>
        <taxon>Euarchontoglires</taxon>
        <taxon>Primates</taxon>
        <taxon>Haplorrhini</taxon>
        <taxon>Platyrrhini</taxon>
        <taxon>Cebidae</taxon>
        <taxon>Callitrichinae</taxon>
        <taxon>Saguinus</taxon>
    </lineage>
</organism>
<dbReference type="InterPro" id="IPR021133">
    <property type="entry name" value="HEAT_type_2"/>
</dbReference>
<proteinExistence type="inferred from homology"/>
<dbReference type="InterPro" id="IPR054573">
    <property type="entry name" value="PP2A/SF3B1-like_HEAT"/>
</dbReference>
<dbReference type="PANTHER" id="PTHR10648">
    <property type="entry name" value="SERINE/THREONINE-PROTEIN PHOSPHATASE PP2A 65 KDA REGULATORY SUBUNIT"/>
    <property type="match status" value="1"/>
</dbReference>
<dbReference type="InterPro" id="IPR016024">
    <property type="entry name" value="ARM-type_fold"/>
</dbReference>
<dbReference type="SUPFAM" id="SSF48371">
    <property type="entry name" value="ARM repeat"/>
    <property type="match status" value="1"/>
</dbReference>
<evidence type="ECO:0000259" key="4">
    <source>
        <dbReference type="Pfam" id="PF22646"/>
    </source>
</evidence>
<keyword evidence="6" id="KW-1185">Reference proteome</keyword>
<feature type="repeat" description="HEAT" evidence="3">
    <location>
        <begin position="36"/>
        <end position="74"/>
    </location>
</feature>
<feature type="repeat" description="HEAT" evidence="3">
    <location>
        <begin position="230"/>
        <end position="268"/>
    </location>
</feature>
<evidence type="ECO:0000313" key="5">
    <source>
        <dbReference type="EMBL" id="KAK2084903.1"/>
    </source>
</evidence>
<evidence type="ECO:0000256" key="1">
    <source>
        <dbReference type="ARBA" id="ARBA00022737"/>
    </source>
</evidence>
<name>A0ABQ9TJH7_SAGOE</name>
<dbReference type="PROSITE" id="PS50077">
    <property type="entry name" value="HEAT_REPEAT"/>
    <property type="match status" value="4"/>
</dbReference>